<protein>
    <submittedName>
        <fullName evidence="2">Conjugative transfer protein MobI(A/C)</fullName>
    </submittedName>
</protein>
<dbReference type="Pfam" id="PF19456">
    <property type="entry name" value="MobI"/>
    <property type="match status" value="1"/>
</dbReference>
<gene>
    <name evidence="2" type="primary">mobI</name>
    <name evidence="2" type="ORF">ABN253_14345</name>
</gene>
<evidence type="ECO:0000313" key="2">
    <source>
        <dbReference type="EMBL" id="MEQ5349354.1"/>
    </source>
</evidence>
<organism evidence="2 3">
    <name type="scientific">Proteus genomosp. 6</name>
    <dbReference type="NCBI Taxonomy" id="1311820"/>
    <lineage>
        <taxon>Bacteria</taxon>
        <taxon>Pseudomonadati</taxon>
        <taxon>Pseudomonadota</taxon>
        <taxon>Gammaproteobacteria</taxon>
        <taxon>Enterobacterales</taxon>
        <taxon>Morganellaceae</taxon>
        <taxon>Proteus</taxon>
    </lineage>
</organism>
<evidence type="ECO:0000256" key="1">
    <source>
        <dbReference type="SAM" id="MobiDB-lite"/>
    </source>
</evidence>
<keyword evidence="3" id="KW-1185">Reference proteome</keyword>
<feature type="region of interest" description="Disordered" evidence="1">
    <location>
        <begin position="1"/>
        <end position="20"/>
    </location>
</feature>
<comment type="caution">
    <text evidence="2">The sequence shown here is derived from an EMBL/GenBank/DDBJ whole genome shotgun (WGS) entry which is preliminary data.</text>
</comment>
<feature type="compositionally biased region" description="Polar residues" evidence="1">
    <location>
        <begin position="1"/>
        <end position="10"/>
    </location>
</feature>
<name>A0ABV1LC94_9GAMM</name>
<dbReference type="Proteomes" id="UP001436462">
    <property type="component" value="Unassembled WGS sequence"/>
</dbReference>
<reference evidence="2 3" key="1">
    <citation type="submission" date="2024-04" db="EMBL/GenBank/DDBJ databases">
        <title>Role of Flies in the Dissemination of Carbapenem-Resistant Enterobacteriaceae (CRE): An Epidemiological and Genomic Study in China.</title>
        <authorList>
            <person name="Kaichao C."/>
            <person name="Zhang R."/>
            <person name="Chen S."/>
        </authorList>
    </citation>
    <scope>NUCLEOTIDE SEQUENCE [LARGE SCALE GENOMIC DNA]</scope>
    <source>
        <strain evidence="3">fly-1011</strain>
    </source>
</reference>
<dbReference type="InterPro" id="IPR045809">
    <property type="entry name" value="MobI"/>
</dbReference>
<accession>A0ABV1LC94</accession>
<dbReference type="EMBL" id="JBEEWF010000009">
    <property type="protein sequence ID" value="MEQ5349354.1"/>
    <property type="molecule type" value="Genomic_DNA"/>
</dbReference>
<proteinExistence type="predicted"/>
<dbReference type="RefSeq" id="WP_175233745.1">
    <property type="nucleotide sequence ID" value="NZ_JBEEWF010000009.1"/>
</dbReference>
<sequence>MAKASQQKTRVPQKGTKAGDELTHETIDSLCIQHTVDYVMIKNYSFLEQQIVAFGAALNRGNQPQSEYIEAFSKSFKGLETQINIWETFIANSTNVNQDDAMLFSLSVSEQYLRYTHKSIEIEQIRYYYIAQKIADLFWQHNREHRGKNSPGYPGHFGCRVRLRNKKLEIFWVYNQFKPKKNSDGFQVISHYLPRDGHFRYPKTTFTRAQDWEKPVIEAVEDAFAIIRRANSNLMRVRQLCRWNDTNLFKMTGDIDDFKMDNPL</sequence>
<evidence type="ECO:0000313" key="3">
    <source>
        <dbReference type="Proteomes" id="UP001436462"/>
    </source>
</evidence>